<name>A0A1Y0HRF8_CELCE</name>
<dbReference type="KEGG" id="cceu:CBR64_03545"/>
<dbReference type="PROSITE" id="PS51704">
    <property type="entry name" value="GP_PDE"/>
    <property type="match status" value="1"/>
</dbReference>
<dbReference type="Gene3D" id="3.20.20.190">
    <property type="entry name" value="Phosphatidylinositol (PI) phosphodiesterase"/>
    <property type="match status" value="1"/>
</dbReference>
<feature type="transmembrane region" description="Helical" evidence="1">
    <location>
        <begin position="325"/>
        <end position="345"/>
    </location>
</feature>
<keyword evidence="1" id="KW-0812">Transmembrane</keyword>
<dbReference type="Proteomes" id="UP000196228">
    <property type="component" value="Chromosome"/>
</dbReference>
<dbReference type="Pfam" id="PF03009">
    <property type="entry name" value="GDPD"/>
    <property type="match status" value="1"/>
</dbReference>
<dbReference type="InterPro" id="IPR030395">
    <property type="entry name" value="GP_PDE_dom"/>
</dbReference>
<dbReference type="GO" id="GO:0006629">
    <property type="term" value="P:lipid metabolic process"/>
    <property type="evidence" value="ECO:0007669"/>
    <property type="project" value="InterPro"/>
</dbReference>
<evidence type="ECO:0000259" key="2">
    <source>
        <dbReference type="PROSITE" id="PS51704"/>
    </source>
</evidence>
<keyword evidence="1" id="KW-0472">Membrane</keyword>
<dbReference type="GO" id="GO:0008081">
    <property type="term" value="F:phosphoric diester hydrolase activity"/>
    <property type="evidence" value="ECO:0007669"/>
    <property type="project" value="InterPro"/>
</dbReference>
<dbReference type="Pfam" id="PF10110">
    <property type="entry name" value="GPDPase_memb"/>
    <property type="match status" value="1"/>
</dbReference>
<organism evidence="3 4">
    <name type="scientific">Cellulosimicrobium cellulans</name>
    <name type="common">Arthrobacter luteus</name>
    <dbReference type="NCBI Taxonomy" id="1710"/>
    <lineage>
        <taxon>Bacteria</taxon>
        <taxon>Bacillati</taxon>
        <taxon>Actinomycetota</taxon>
        <taxon>Actinomycetes</taxon>
        <taxon>Micrococcales</taxon>
        <taxon>Promicromonosporaceae</taxon>
        <taxon>Cellulosimicrobium</taxon>
    </lineage>
</organism>
<dbReference type="SUPFAM" id="SSF51695">
    <property type="entry name" value="PLC-like phosphodiesterases"/>
    <property type="match status" value="1"/>
</dbReference>
<dbReference type="PANTHER" id="PTHR46211:SF8">
    <property type="entry name" value="PHOSPHODIESTERASE"/>
    <property type="match status" value="1"/>
</dbReference>
<dbReference type="OrthoDB" id="9758957at2"/>
<proteinExistence type="predicted"/>
<dbReference type="EMBL" id="CP021383">
    <property type="protein sequence ID" value="ARU50709.1"/>
    <property type="molecule type" value="Genomic_DNA"/>
</dbReference>
<dbReference type="PANTHER" id="PTHR46211">
    <property type="entry name" value="GLYCEROPHOSPHORYL DIESTER PHOSPHODIESTERASE"/>
    <property type="match status" value="1"/>
</dbReference>
<keyword evidence="1" id="KW-1133">Transmembrane helix</keyword>
<gene>
    <name evidence="3" type="ORF">CBR64_03545</name>
</gene>
<reference evidence="3 4" key="1">
    <citation type="submission" date="2017-05" db="EMBL/GenBank/DDBJ databases">
        <authorList>
            <person name="Song R."/>
            <person name="Chenine A.L."/>
            <person name="Ruprecht R.M."/>
        </authorList>
    </citation>
    <scope>NUCLEOTIDE SEQUENCE [LARGE SCALE GENOMIC DNA]</scope>
    <source>
        <strain evidence="3 4">PSBB019</strain>
    </source>
</reference>
<feature type="transmembrane region" description="Helical" evidence="1">
    <location>
        <begin position="125"/>
        <end position="148"/>
    </location>
</feature>
<feature type="transmembrane region" description="Helical" evidence="1">
    <location>
        <begin position="214"/>
        <end position="241"/>
    </location>
</feature>
<sequence length="606" mass="62824">MSPWALLRDATRRSYVLRGVTVRVLVLAVVLSAVTVPVVSWLARASAAAAGVQALTHQNVVHVLTTPLSVLLLVVLAVVVGVVVLVRHGAFVAVAWRADQGEPVTLRGVLRDLGRAARGLRSPQLALFLVYAVVLVPLGGLGTAALLVRGVAIPDFVIAELLKFRGGLLVYVAFLVAVLWANLRLVLTTTFLVEDGGTVAAAMRASWRATRRATLRLLVVLVPVGLVALVVAGAAAALVLVPVRIADARAPGAAAVVAGVGLAVVQMLAVVLAGAVAATVAHVLVAVARERRPGRAGSEEAVTTPLVPVPAAGGPAVVPPGPTRALLVAGAVLGALALVATNTLAVSRVTEHLPGVVAHRGHPAAGVENSIPSLEAAAALGVDYVELDVLQASDGGLVVFHDTTLRRLAGSGRAVGDLTLDELTATTIRQGGHEATIPSLRDFVRRAKELDQPLLVELKLHGGETASYVPDVVALLREEGVADDYLVQAIYPELADAVNAAAPEIEVGYVVPLVRGVREVPDVDFLAVEQSSLGDRTRAVARAAGVDLLVWTVNDTAGLRAVLRAGDVDAVITSAPETAVRVRGEVEAETGVAPRLEHQVREALRW</sequence>
<protein>
    <recommendedName>
        <fullName evidence="2">GP-PDE domain-containing protein</fullName>
    </recommendedName>
</protein>
<feature type="transmembrane region" description="Helical" evidence="1">
    <location>
        <begin position="168"/>
        <end position="193"/>
    </location>
</feature>
<feature type="domain" description="GP-PDE" evidence="2">
    <location>
        <begin position="354"/>
        <end position="583"/>
    </location>
</feature>
<feature type="transmembrane region" description="Helical" evidence="1">
    <location>
        <begin position="63"/>
        <end position="86"/>
    </location>
</feature>
<feature type="transmembrane region" description="Helical" evidence="1">
    <location>
        <begin position="20"/>
        <end position="43"/>
    </location>
</feature>
<evidence type="ECO:0000256" key="1">
    <source>
        <dbReference type="SAM" id="Phobius"/>
    </source>
</evidence>
<accession>A0A1Y0HRF8</accession>
<dbReference type="InterPro" id="IPR017946">
    <property type="entry name" value="PLC-like_Pdiesterase_TIM-brl"/>
</dbReference>
<dbReference type="AlphaFoldDB" id="A0A1Y0HRF8"/>
<evidence type="ECO:0000313" key="4">
    <source>
        <dbReference type="Proteomes" id="UP000196228"/>
    </source>
</evidence>
<feature type="transmembrane region" description="Helical" evidence="1">
    <location>
        <begin position="253"/>
        <end position="285"/>
    </location>
</feature>
<dbReference type="InterPro" id="IPR018476">
    <property type="entry name" value="GlyceroP-diester-Pdiesterase_M"/>
</dbReference>
<evidence type="ECO:0000313" key="3">
    <source>
        <dbReference type="EMBL" id="ARU50709.1"/>
    </source>
</evidence>
<dbReference type="RefSeq" id="WP_087469773.1">
    <property type="nucleotide sequence ID" value="NZ_CP021383.1"/>
</dbReference>